<evidence type="ECO:0008006" key="3">
    <source>
        <dbReference type="Google" id="ProtNLM"/>
    </source>
</evidence>
<comment type="caution">
    <text evidence="1">The sequence shown here is derived from an EMBL/GenBank/DDBJ whole genome shotgun (WGS) entry which is preliminary data.</text>
</comment>
<dbReference type="Proteomes" id="UP000324800">
    <property type="component" value="Unassembled WGS sequence"/>
</dbReference>
<organism evidence="1 2">
    <name type="scientific">Streblomastix strix</name>
    <dbReference type="NCBI Taxonomy" id="222440"/>
    <lineage>
        <taxon>Eukaryota</taxon>
        <taxon>Metamonada</taxon>
        <taxon>Preaxostyla</taxon>
        <taxon>Oxymonadida</taxon>
        <taxon>Streblomastigidae</taxon>
        <taxon>Streblomastix</taxon>
    </lineage>
</organism>
<evidence type="ECO:0000313" key="2">
    <source>
        <dbReference type="Proteomes" id="UP000324800"/>
    </source>
</evidence>
<proteinExistence type="predicted"/>
<dbReference type="EMBL" id="SNRW01005867">
    <property type="protein sequence ID" value="KAA6384212.1"/>
    <property type="molecule type" value="Genomic_DNA"/>
</dbReference>
<dbReference type="AlphaFoldDB" id="A0A5J4VNR2"/>
<accession>A0A5J4VNR2</accession>
<name>A0A5J4VNR2_9EUKA</name>
<reference evidence="1 2" key="1">
    <citation type="submission" date="2019-03" db="EMBL/GenBank/DDBJ databases">
        <title>Single cell metagenomics reveals metabolic interactions within the superorganism composed of flagellate Streblomastix strix and complex community of Bacteroidetes bacteria on its surface.</title>
        <authorList>
            <person name="Treitli S.C."/>
            <person name="Kolisko M."/>
            <person name="Husnik F."/>
            <person name="Keeling P."/>
            <person name="Hampl V."/>
        </authorList>
    </citation>
    <scope>NUCLEOTIDE SEQUENCE [LARGE SCALE GENOMIC DNA]</scope>
    <source>
        <strain evidence="1">ST1C</strain>
    </source>
</reference>
<gene>
    <name evidence="1" type="ORF">EZS28_020260</name>
</gene>
<evidence type="ECO:0000313" key="1">
    <source>
        <dbReference type="EMBL" id="KAA6384212.1"/>
    </source>
</evidence>
<sequence length="141" mass="16032">MTQTGSGRVGYATSFCFIPKISHAPWTKDENEIFLSIIDRIGVRYFEDIARNIEINIDNQYQMRLNISQKDGLEWYYQRILKMKIVESLITAQGAEVTMPLSIPGNIGGNNDLKGHEDVEGMCLQPGNEHISLLLNMDFHV</sequence>
<protein>
    <recommendedName>
        <fullName evidence="3">Myb-like domain-containing protein</fullName>
    </recommendedName>
</protein>